<evidence type="ECO:0000256" key="4">
    <source>
        <dbReference type="ARBA" id="ARBA00022989"/>
    </source>
</evidence>
<comment type="subcellular location">
    <subcellularLocation>
        <location evidence="1">Cell membrane</location>
        <topology evidence="1">Multi-pass membrane protein</topology>
    </subcellularLocation>
</comment>
<dbReference type="PANTHER" id="PTHR30250:SF26">
    <property type="entry name" value="PSMA PROTEIN"/>
    <property type="match status" value="1"/>
</dbReference>
<gene>
    <name evidence="8" type="ORF">ACFQL7_10410</name>
</gene>
<evidence type="ECO:0000256" key="5">
    <source>
        <dbReference type="ARBA" id="ARBA00023136"/>
    </source>
</evidence>
<dbReference type="Pfam" id="PF01943">
    <property type="entry name" value="Polysacc_synt"/>
    <property type="match status" value="1"/>
</dbReference>
<protein>
    <submittedName>
        <fullName evidence="8">Oligosaccharide flippase family protein</fullName>
    </submittedName>
</protein>
<evidence type="ECO:0000313" key="8">
    <source>
        <dbReference type="EMBL" id="MFC7190225.1"/>
    </source>
</evidence>
<dbReference type="InterPro" id="IPR002797">
    <property type="entry name" value="Polysacc_synth"/>
</dbReference>
<feature type="transmembrane region" description="Helical" evidence="7">
    <location>
        <begin position="536"/>
        <end position="559"/>
    </location>
</feature>
<name>A0ABD5YRT2_9EURY</name>
<sequence length="715" mass="75487">MKRNLVTAFAAIAGSQVAILIVQAAFSPLLVRILGVTTYGEYATLTSAFGLLTILVSSGINGGVRKYISEEREGSNWKNHVFAYYFRLALILALIAAGALVFAAEFGLVGTILQPKYNPYFFLLALLVVASQFREYVRRALMGLKLEHLGEPLNVIYQVSFSVTAIALAALEFGVAGVLVGQIFASMLVFVIAIVFISKHISLGMIFRPVPKDFPRKELFYFNHNTVIYIFLLTSMYHIDVLMLGALTNSELTGYYRAALVLVQFLWLLPRSLQSLMIQSTSDHWAKGRIKMIEDIATRATRYVLLLILLLAIGLGALAPVFVPMYYGVDMKPAIVPLLILLPGTVGFAVARPLLTINHAKGDMGVLIAATGAAAVLNLAFNYTLIPHYGMAGAALSTTIGYGSLPLFQVWGARMLGYNPFKRARLGRISATAILSASVIGIMSVTIGSTTVADVGVPWLGIIGETPIAMLIVPPAGFLLYSLIAIATGAIDLGEVFEILVKIPGPVGSVAQPLKQSFEASEQFGNQQSRSSAIKLILALAAVIVLVSGAVMAAGFPLLAMTPLGSAEDGVLGSIVDQGPPSSTPAPNGTNYNTTVGLSPQPTDTPQATPTATPSQTAVPTPTPTPTPTPHNTTTSTTTTTTTTNTTPVTPISPTTTPAGSPTTTTTPAGSPTTTTTTPAESPTTTTTVVPTTTTTDEGLLSMGSNASAERSRKY</sequence>
<feature type="transmembrane region" description="Helical" evidence="7">
    <location>
        <begin position="48"/>
        <end position="64"/>
    </location>
</feature>
<evidence type="ECO:0000313" key="9">
    <source>
        <dbReference type="Proteomes" id="UP001596417"/>
    </source>
</evidence>
<evidence type="ECO:0000256" key="6">
    <source>
        <dbReference type="SAM" id="MobiDB-lite"/>
    </source>
</evidence>
<keyword evidence="9" id="KW-1185">Reference proteome</keyword>
<feature type="transmembrane region" description="Helical" evidence="7">
    <location>
        <begin position="389"/>
        <end position="408"/>
    </location>
</feature>
<keyword evidence="4 7" id="KW-1133">Transmembrane helix</keyword>
<reference evidence="8 9" key="1">
    <citation type="journal article" date="2019" name="Int. J. Syst. Evol. Microbiol.">
        <title>The Global Catalogue of Microorganisms (GCM) 10K type strain sequencing project: providing services to taxonomists for standard genome sequencing and annotation.</title>
        <authorList>
            <consortium name="The Broad Institute Genomics Platform"/>
            <consortium name="The Broad Institute Genome Sequencing Center for Infectious Disease"/>
            <person name="Wu L."/>
            <person name="Ma J."/>
        </authorList>
    </citation>
    <scope>NUCLEOTIDE SEQUENCE [LARGE SCALE GENOMIC DNA]</scope>
    <source>
        <strain evidence="8 9">RDMS1</strain>
    </source>
</reference>
<evidence type="ECO:0000256" key="2">
    <source>
        <dbReference type="ARBA" id="ARBA00022475"/>
    </source>
</evidence>
<keyword evidence="3 7" id="KW-0812">Transmembrane</keyword>
<dbReference type="GeneID" id="76199813"/>
<dbReference type="AlphaFoldDB" id="A0ABD5YRT2"/>
<evidence type="ECO:0000256" key="1">
    <source>
        <dbReference type="ARBA" id="ARBA00004651"/>
    </source>
</evidence>
<organism evidence="8 9">
    <name type="scientific">Halocatena marina</name>
    <dbReference type="NCBI Taxonomy" id="2934937"/>
    <lineage>
        <taxon>Archaea</taxon>
        <taxon>Methanobacteriati</taxon>
        <taxon>Methanobacteriota</taxon>
        <taxon>Stenosarchaea group</taxon>
        <taxon>Halobacteria</taxon>
        <taxon>Halobacteriales</taxon>
        <taxon>Natronomonadaceae</taxon>
        <taxon>Halocatena</taxon>
    </lineage>
</organism>
<dbReference type="EMBL" id="JBHTAX010000001">
    <property type="protein sequence ID" value="MFC7190225.1"/>
    <property type="molecule type" value="Genomic_DNA"/>
</dbReference>
<evidence type="ECO:0000256" key="3">
    <source>
        <dbReference type="ARBA" id="ARBA00022692"/>
    </source>
</evidence>
<feature type="transmembrane region" description="Helical" evidence="7">
    <location>
        <begin position="119"/>
        <end position="137"/>
    </location>
</feature>
<feature type="transmembrane region" description="Helical" evidence="7">
    <location>
        <begin position="364"/>
        <end position="383"/>
    </location>
</feature>
<feature type="transmembrane region" description="Helical" evidence="7">
    <location>
        <begin position="85"/>
        <end position="113"/>
    </location>
</feature>
<feature type="transmembrane region" description="Helical" evidence="7">
    <location>
        <begin position="254"/>
        <end position="270"/>
    </location>
</feature>
<dbReference type="PANTHER" id="PTHR30250">
    <property type="entry name" value="PST FAMILY PREDICTED COLANIC ACID TRANSPORTER"/>
    <property type="match status" value="1"/>
</dbReference>
<evidence type="ECO:0000256" key="7">
    <source>
        <dbReference type="SAM" id="Phobius"/>
    </source>
</evidence>
<feature type="transmembrane region" description="Helical" evidence="7">
    <location>
        <begin position="149"/>
        <end position="171"/>
    </location>
</feature>
<comment type="caution">
    <text evidence="8">The sequence shown here is derived from an EMBL/GenBank/DDBJ whole genome shotgun (WGS) entry which is preliminary data.</text>
</comment>
<keyword evidence="5 7" id="KW-0472">Membrane</keyword>
<feature type="transmembrane region" description="Helical" evidence="7">
    <location>
        <begin position="303"/>
        <end position="323"/>
    </location>
</feature>
<feature type="region of interest" description="Disordered" evidence="6">
    <location>
        <begin position="572"/>
        <end position="715"/>
    </location>
</feature>
<dbReference type="GO" id="GO:0005886">
    <property type="term" value="C:plasma membrane"/>
    <property type="evidence" value="ECO:0007669"/>
    <property type="project" value="UniProtKB-SubCell"/>
</dbReference>
<feature type="compositionally biased region" description="Low complexity" evidence="6">
    <location>
        <begin position="630"/>
        <end position="696"/>
    </location>
</feature>
<dbReference type="Proteomes" id="UP001596417">
    <property type="component" value="Unassembled WGS sequence"/>
</dbReference>
<dbReference type="InterPro" id="IPR050833">
    <property type="entry name" value="Poly_Biosynth_Transport"/>
</dbReference>
<proteinExistence type="predicted"/>
<feature type="transmembrane region" description="Helical" evidence="7">
    <location>
        <begin position="177"/>
        <end position="198"/>
    </location>
</feature>
<feature type="transmembrane region" description="Helical" evidence="7">
    <location>
        <begin position="335"/>
        <end position="355"/>
    </location>
</feature>
<dbReference type="RefSeq" id="WP_264556181.1">
    <property type="nucleotide sequence ID" value="NZ_CP109979.1"/>
</dbReference>
<accession>A0ABD5YRT2</accession>
<feature type="transmembrane region" description="Helical" evidence="7">
    <location>
        <begin position="219"/>
        <end position="239"/>
    </location>
</feature>
<feature type="compositionally biased region" description="Low complexity" evidence="6">
    <location>
        <begin position="600"/>
        <end position="620"/>
    </location>
</feature>
<feature type="compositionally biased region" description="Polar residues" evidence="6">
    <location>
        <begin position="585"/>
        <end position="598"/>
    </location>
</feature>
<feature type="transmembrane region" description="Helical" evidence="7">
    <location>
        <begin position="429"/>
        <end position="448"/>
    </location>
</feature>
<keyword evidence="2" id="KW-1003">Cell membrane</keyword>
<feature type="transmembrane region" description="Helical" evidence="7">
    <location>
        <begin position="468"/>
        <end position="493"/>
    </location>
</feature>